<feature type="compositionally biased region" description="Basic and acidic residues" evidence="5">
    <location>
        <begin position="212"/>
        <end position="316"/>
    </location>
</feature>
<dbReference type="PANTHER" id="PTHR13513">
    <property type="entry name" value="E3 UBIQUITIN-PROTEIN LIGASE UBR7"/>
    <property type="match status" value="1"/>
</dbReference>
<evidence type="ECO:0000256" key="1">
    <source>
        <dbReference type="ARBA" id="ARBA00022723"/>
    </source>
</evidence>
<dbReference type="InterPro" id="IPR013083">
    <property type="entry name" value="Znf_RING/FYVE/PHD"/>
</dbReference>
<feature type="domain" description="UBR-type" evidence="6">
    <location>
        <begin position="36"/>
        <end position="112"/>
    </location>
</feature>
<dbReference type="KEGG" id="apln:108740188"/>
<dbReference type="PANTHER" id="PTHR13513:SF9">
    <property type="entry name" value="E3 UBIQUITIN-PROTEIN LIGASE UBR7-RELATED"/>
    <property type="match status" value="1"/>
</dbReference>
<feature type="zinc finger region" description="UBR-type" evidence="4">
    <location>
        <begin position="36"/>
        <end position="112"/>
    </location>
</feature>
<sequence length="466" mass="53438">MDNSCEDSIVTLGEVLEAEQEMIEDANAVLGAGDDKNCTYTEGYMKRQPLYACLTCIPEAKEDPSKRAGICLACCYHCHDGHDLIELYTKRNFRCDCGNSKFPANTCNLNKAKDKENVLNNYNQNFSGVYCTCSRPYPDPEDKVSDEMIQCVICEDWYHTRHLDCKLPPMNSYAEMTCRSCVEKHQFLLHYDNLCITVPKDAGDTPVEVENTEDKKTDDLNESKSCDDSQKIDETNEKDSAAKENEKDSAAKENEKVSENTEKNDAIIENNEKENNIKSHEETKPIEENGAVETEKKEDTNKVEAEKEKSLKHEGDGEAVTENEEKVCIKPKEKSENICAKFWTNVNWRQQLCTCTECFNMYKEQNILFLIDAGDTVQSYEEKGKAKSLENAQKVEEDSIKFLNSVNRIPLMETLAAYNDLKENLTDYLKKFAENKKVVREEDIREFFSEFESRKKQKVEIPSMCR</sequence>
<dbReference type="Gene3D" id="3.30.40.10">
    <property type="entry name" value="Zinc/RING finger domain, C3HC4 (zinc finger)"/>
    <property type="match status" value="1"/>
</dbReference>
<accession>A0A1W4X1E6</accession>
<dbReference type="RefSeq" id="XP_018329909.1">
    <property type="nucleotide sequence ID" value="XM_018474407.2"/>
</dbReference>
<dbReference type="PROSITE" id="PS51157">
    <property type="entry name" value="ZF_UBR"/>
    <property type="match status" value="1"/>
</dbReference>
<evidence type="ECO:0000256" key="5">
    <source>
        <dbReference type="SAM" id="MobiDB-lite"/>
    </source>
</evidence>
<evidence type="ECO:0000256" key="3">
    <source>
        <dbReference type="ARBA" id="ARBA00022833"/>
    </source>
</evidence>
<dbReference type="OrthoDB" id="10262564at2759"/>
<protein>
    <submittedName>
        <fullName evidence="8">E3 ubiquitin-protein ligase UBR7</fullName>
    </submittedName>
</protein>
<proteinExistence type="predicted"/>
<evidence type="ECO:0000313" key="7">
    <source>
        <dbReference type="Proteomes" id="UP000192223"/>
    </source>
</evidence>
<dbReference type="CDD" id="cd19677">
    <property type="entry name" value="UBR-box_UBR7"/>
    <property type="match status" value="1"/>
</dbReference>
<dbReference type="InterPro" id="IPR040204">
    <property type="entry name" value="UBR7"/>
</dbReference>
<keyword evidence="3" id="KW-0862">Zinc</keyword>
<dbReference type="GO" id="GO:0005737">
    <property type="term" value="C:cytoplasm"/>
    <property type="evidence" value="ECO:0007669"/>
    <property type="project" value="TreeGrafter"/>
</dbReference>
<keyword evidence="2" id="KW-0863">Zinc-finger</keyword>
<dbReference type="STRING" id="224129.A0A1W4X1E6"/>
<evidence type="ECO:0000256" key="4">
    <source>
        <dbReference type="PROSITE-ProRule" id="PRU00508"/>
    </source>
</evidence>
<keyword evidence="7" id="KW-1185">Reference proteome</keyword>
<dbReference type="InterPro" id="IPR047506">
    <property type="entry name" value="UBR7-like_UBR-box"/>
</dbReference>
<name>A0A1W4X1E6_AGRPL</name>
<reference evidence="8" key="1">
    <citation type="submission" date="2025-08" db="UniProtKB">
        <authorList>
            <consortium name="RefSeq"/>
        </authorList>
    </citation>
    <scope>IDENTIFICATION</scope>
    <source>
        <tissue evidence="8">Entire body</tissue>
    </source>
</reference>
<dbReference type="Pfam" id="PF02207">
    <property type="entry name" value="zf-UBR"/>
    <property type="match status" value="1"/>
</dbReference>
<dbReference type="FunCoup" id="A0A1W4X1E6">
    <property type="interactions" value="2372"/>
</dbReference>
<evidence type="ECO:0000313" key="8">
    <source>
        <dbReference type="RefSeq" id="XP_018329909.1"/>
    </source>
</evidence>
<dbReference type="InParanoid" id="A0A1W4X1E6"/>
<dbReference type="InterPro" id="IPR011011">
    <property type="entry name" value="Znf_FYVE_PHD"/>
</dbReference>
<evidence type="ECO:0000256" key="2">
    <source>
        <dbReference type="ARBA" id="ARBA00022771"/>
    </source>
</evidence>
<dbReference type="SMART" id="SM00396">
    <property type="entry name" value="ZnF_UBR1"/>
    <property type="match status" value="1"/>
</dbReference>
<dbReference type="CDD" id="cd15542">
    <property type="entry name" value="PHD_UBR7"/>
    <property type="match status" value="1"/>
</dbReference>
<organism evidence="7 8">
    <name type="scientific">Agrilus planipennis</name>
    <name type="common">Emerald ash borer</name>
    <name type="synonym">Agrilus marcopoli</name>
    <dbReference type="NCBI Taxonomy" id="224129"/>
    <lineage>
        <taxon>Eukaryota</taxon>
        <taxon>Metazoa</taxon>
        <taxon>Ecdysozoa</taxon>
        <taxon>Arthropoda</taxon>
        <taxon>Hexapoda</taxon>
        <taxon>Insecta</taxon>
        <taxon>Pterygota</taxon>
        <taxon>Neoptera</taxon>
        <taxon>Endopterygota</taxon>
        <taxon>Coleoptera</taxon>
        <taxon>Polyphaga</taxon>
        <taxon>Elateriformia</taxon>
        <taxon>Buprestoidea</taxon>
        <taxon>Buprestidae</taxon>
        <taxon>Agrilinae</taxon>
        <taxon>Agrilus</taxon>
    </lineage>
</organism>
<gene>
    <name evidence="8" type="primary">LOC108740188</name>
</gene>
<dbReference type="AlphaFoldDB" id="A0A1W4X1E6"/>
<dbReference type="Proteomes" id="UP000192223">
    <property type="component" value="Unplaced"/>
</dbReference>
<keyword evidence="1" id="KW-0479">Metal-binding</keyword>
<dbReference type="GO" id="GO:0008270">
    <property type="term" value="F:zinc ion binding"/>
    <property type="evidence" value="ECO:0007669"/>
    <property type="project" value="UniProtKB-KW"/>
</dbReference>
<dbReference type="InterPro" id="IPR003126">
    <property type="entry name" value="Znf_UBR"/>
</dbReference>
<dbReference type="GO" id="GO:0061630">
    <property type="term" value="F:ubiquitin protein ligase activity"/>
    <property type="evidence" value="ECO:0007669"/>
    <property type="project" value="InterPro"/>
</dbReference>
<dbReference type="SUPFAM" id="SSF57903">
    <property type="entry name" value="FYVE/PHD zinc finger"/>
    <property type="match status" value="1"/>
</dbReference>
<evidence type="ECO:0000259" key="6">
    <source>
        <dbReference type="PROSITE" id="PS51157"/>
    </source>
</evidence>
<feature type="region of interest" description="Disordered" evidence="5">
    <location>
        <begin position="202"/>
        <end position="325"/>
    </location>
</feature>
<dbReference type="GeneID" id="108740188"/>